<protein>
    <recommendedName>
        <fullName evidence="3">DNA-directed RNA polymerase subunit alpha</fullName>
        <ecNumber evidence="2">2.7.7.6</ecNumber>
    </recommendedName>
    <alternativeName>
        <fullName evidence="9">RNA polymerase subunit alpha</fullName>
    </alternativeName>
    <alternativeName>
        <fullName evidence="8">Transcriptase subunit alpha</fullName>
    </alternativeName>
</protein>
<dbReference type="EC" id="2.7.7.6" evidence="2"/>
<evidence type="ECO:0000259" key="12">
    <source>
        <dbReference type="SMART" id="SM00662"/>
    </source>
</evidence>
<comment type="caution">
    <text evidence="13">The sequence shown here is derived from an EMBL/GenBank/DDBJ whole genome shotgun (WGS) entry which is preliminary data.</text>
</comment>
<evidence type="ECO:0000256" key="6">
    <source>
        <dbReference type="ARBA" id="ARBA00022695"/>
    </source>
</evidence>
<dbReference type="GO" id="GO:0006351">
    <property type="term" value="P:DNA-templated transcription"/>
    <property type="evidence" value="ECO:0007669"/>
    <property type="project" value="InterPro"/>
</dbReference>
<dbReference type="InterPro" id="IPR011262">
    <property type="entry name" value="DNA-dir_RNA_pol_insert"/>
</dbReference>
<dbReference type="EMBL" id="MHIP01000026">
    <property type="protein sequence ID" value="OGY54715.1"/>
    <property type="molecule type" value="Genomic_DNA"/>
</dbReference>
<dbReference type="GO" id="GO:0000428">
    <property type="term" value="C:DNA-directed RNA polymerase complex"/>
    <property type="evidence" value="ECO:0007669"/>
    <property type="project" value="UniProtKB-KW"/>
</dbReference>
<gene>
    <name evidence="13" type="ORF">A3A24_02670</name>
</gene>
<evidence type="ECO:0000256" key="2">
    <source>
        <dbReference type="ARBA" id="ARBA00012418"/>
    </source>
</evidence>
<feature type="compositionally biased region" description="Basic residues" evidence="11">
    <location>
        <begin position="250"/>
        <end position="259"/>
    </location>
</feature>
<dbReference type="FunFam" id="2.170.120.12:FF:000001">
    <property type="entry name" value="DNA-directed RNA polymerase subunit alpha"/>
    <property type="match status" value="1"/>
</dbReference>
<sequence>MIPFPKPIVIKEEKGNKGVFEIEELYPGYGATIGNSLRRVLLSSLEGAAVTQAKIKGVSHEFSTIPGIAEDVITIILNLKQMRFKMYGTEPQTATIKVKGEKEIRGSDFKLSSQLELINTDIVIAHRTEKSGEFEMELQIERGIGYVPVSEQKKEKNEIGTLALDGIFTPVQNVSFRVEHMRVGEKTDFDRVIMEIETDGTMRPALAVQTAIEILQKHFERIGEGLKDIKEEEPKPVPAKAAADKAEKKPAKKKGSKKK</sequence>
<reference evidence="13 14" key="1">
    <citation type="journal article" date="2016" name="Nat. Commun.">
        <title>Thousands of microbial genomes shed light on interconnected biogeochemical processes in an aquifer system.</title>
        <authorList>
            <person name="Anantharaman K."/>
            <person name="Brown C.T."/>
            <person name="Hug L.A."/>
            <person name="Sharon I."/>
            <person name="Castelle C.J."/>
            <person name="Probst A.J."/>
            <person name="Thomas B.C."/>
            <person name="Singh A."/>
            <person name="Wilkins M.J."/>
            <person name="Karaoz U."/>
            <person name="Brodie E.L."/>
            <person name="Williams K.H."/>
            <person name="Hubbard S.S."/>
            <person name="Banfield J.F."/>
        </authorList>
    </citation>
    <scope>NUCLEOTIDE SEQUENCE [LARGE SCALE GENOMIC DNA]</scope>
</reference>
<dbReference type="SMART" id="SM00662">
    <property type="entry name" value="RPOLD"/>
    <property type="match status" value="1"/>
</dbReference>
<keyword evidence="4 13" id="KW-0240">DNA-directed RNA polymerase</keyword>
<dbReference type="Gene3D" id="3.30.1360.10">
    <property type="entry name" value="RNA polymerase, RBP11-like subunit"/>
    <property type="match status" value="1"/>
</dbReference>
<dbReference type="Proteomes" id="UP000176512">
    <property type="component" value="Unassembled WGS sequence"/>
</dbReference>
<evidence type="ECO:0000256" key="9">
    <source>
        <dbReference type="ARBA" id="ARBA00033070"/>
    </source>
</evidence>
<feature type="compositionally biased region" description="Basic and acidic residues" evidence="11">
    <location>
        <begin position="226"/>
        <end position="235"/>
    </location>
</feature>
<comment type="similarity">
    <text evidence="1">Belongs to the RNA polymerase alpha chain family.</text>
</comment>
<keyword evidence="5" id="KW-0808">Transferase</keyword>
<keyword evidence="6" id="KW-0548">Nucleotidyltransferase</keyword>
<evidence type="ECO:0000256" key="10">
    <source>
        <dbReference type="ARBA" id="ARBA00048552"/>
    </source>
</evidence>
<dbReference type="AlphaFoldDB" id="A0A1G1YQT6"/>
<evidence type="ECO:0000256" key="4">
    <source>
        <dbReference type="ARBA" id="ARBA00022478"/>
    </source>
</evidence>
<dbReference type="InterPro" id="IPR011263">
    <property type="entry name" value="DNA-dir_RNA_pol_RpoA/D/Rpb3"/>
</dbReference>
<dbReference type="GO" id="GO:0005737">
    <property type="term" value="C:cytoplasm"/>
    <property type="evidence" value="ECO:0007669"/>
    <property type="project" value="UniProtKB-ARBA"/>
</dbReference>
<feature type="region of interest" description="Disordered" evidence="11">
    <location>
        <begin position="226"/>
        <end position="259"/>
    </location>
</feature>
<evidence type="ECO:0000313" key="13">
    <source>
        <dbReference type="EMBL" id="OGY54715.1"/>
    </source>
</evidence>
<dbReference type="GO" id="GO:0046983">
    <property type="term" value="F:protein dimerization activity"/>
    <property type="evidence" value="ECO:0007669"/>
    <property type="project" value="InterPro"/>
</dbReference>
<evidence type="ECO:0000256" key="7">
    <source>
        <dbReference type="ARBA" id="ARBA00023163"/>
    </source>
</evidence>
<evidence type="ECO:0000313" key="14">
    <source>
        <dbReference type="Proteomes" id="UP000176512"/>
    </source>
</evidence>
<dbReference type="GO" id="GO:0003899">
    <property type="term" value="F:DNA-directed RNA polymerase activity"/>
    <property type="evidence" value="ECO:0007669"/>
    <property type="project" value="UniProtKB-EC"/>
</dbReference>
<dbReference type="CDD" id="cd06928">
    <property type="entry name" value="RNAP_alpha_NTD"/>
    <property type="match status" value="1"/>
</dbReference>
<accession>A0A1G1YQT6</accession>
<dbReference type="Pfam" id="PF01193">
    <property type="entry name" value="RNA_pol_L"/>
    <property type="match status" value="1"/>
</dbReference>
<dbReference type="GO" id="GO:0003677">
    <property type="term" value="F:DNA binding"/>
    <property type="evidence" value="ECO:0007669"/>
    <property type="project" value="InterPro"/>
</dbReference>
<dbReference type="SUPFAM" id="SSF56553">
    <property type="entry name" value="Insert subdomain of RNA polymerase alpha subunit"/>
    <property type="match status" value="1"/>
</dbReference>
<dbReference type="InterPro" id="IPR036643">
    <property type="entry name" value="RNApol_insert_sf"/>
</dbReference>
<organism evidence="13 14">
    <name type="scientific">Candidatus Buchananbacteria bacterium RIFCSPLOWO2_01_FULL_46_12</name>
    <dbReference type="NCBI Taxonomy" id="1797546"/>
    <lineage>
        <taxon>Bacteria</taxon>
        <taxon>Candidatus Buchananiibacteriota</taxon>
    </lineage>
</organism>
<keyword evidence="7" id="KW-0804">Transcription</keyword>
<dbReference type="SUPFAM" id="SSF55257">
    <property type="entry name" value="RBP11-like subunits of RNA polymerase"/>
    <property type="match status" value="1"/>
</dbReference>
<proteinExistence type="inferred from homology"/>
<evidence type="ECO:0000256" key="1">
    <source>
        <dbReference type="ARBA" id="ARBA00007123"/>
    </source>
</evidence>
<evidence type="ECO:0000256" key="5">
    <source>
        <dbReference type="ARBA" id="ARBA00022679"/>
    </source>
</evidence>
<name>A0A1G1YQT6_9BACT</name>
<evidence type="ECO:0000256" key="3">
    <source>
        <dbReference type="ARBA" id="ARBA00015972"/>
    </source>
</evidence>
<dbReference type="Pfam" id="PF01000">
    <property type="entry name" value="RNA_pol_A_bac"/>
    <property type="match status" value="1"/>
</dbReference>
<comment type="catalytic activity">
    <reaction evidence="10">
        <text>RNA(n) + a ribonucleoside 5'-triphosphate = RNA(n+1) + diphosphate</text>
        <dbReference type="Rhea" id="RHEA:21248"/>
        <dbReference type="Rhea" id="RHEA-COMP:14527"/>
        <dbReference type="Rhea" id="RHEA-COMP:17342"/>
        <dbReference type="ChEBI" id="CHEBI:33019"/>
        <dbReference type="ChEBI" id="CHEBI:61557"/>
        <dbReference type="ChEBI" id="CHEBI:140395"/>
        <dbReference type="EC" id="2.7.7.6"/>
    </reaction>
</comment>
<dbReference type="NCBIfam" id="TIGR02027">
    <property type="entry name" value="rpoA"/>
    <property type="match status" value="1"/>
</dbReference>
<evidence type="ECO:0000256" key="8">
    <source>
        <dbReference type="ARBA" id="ARBA00032524"/>
    </source>
</evidence>
<dbReference type="Gene3D" id="2.170.120.12">
    <property type="entry name" value="DNA-directed RNA polymerase, insert domain"/>
    <property type="match status" value="1"/>
</dbReference>
<evidence type="ECO:0000256" key="11">
    <source>
        <dbReference type="SAM" id="MobiDB-lite"/>
    </source>
</evidence>
<dbReference type="InterPro" id="IPR036603">
    <property type="entry name" value="RBP11-like"/>
</dbReference>
<feature type="domain" description="DNA-directed RNA polymerase RpoA/D/Rpb3-type" evidence="12">
    <location>
        <begin position="17"/>
        <end position="225"/>
    </location>
</feature>
<dbReference type="InterPro" id="IPR011773">
    <property type="entry name" value="DNA-dir_RpoA"/>
</dbReference>